<comment type="caution">
    <text evidence="1">The sequence shown here is derived from an EMBL/GenBank/DDBJ whole genome shotgun (WGS) entry which is preliminary data.</text>
</comment>
<dbReference type="RefSeq" id="WP_185193753.1">
    <property type="nucleotide sequence ID" value="NZ_JACKXD010000005.1"/>
</dbReference>
<dbReference type="PROSITE" id="PS51257">
    <property type="entry name" value="PROKAR_LIPOPROTEIN"/>
    <property type="match status" value="1"/>
</dbReference>
<protein>
    <submittedName>
        <fullName evidence="1">Uncharacterized protein</fullName>
    </submittedName>
</protein>
<evidence type="ECO:0000313" key="2">
    <source>
        <dbReference type="Proteomes" id="UP000546257"/>
    </source>
</evidence>
<accession>A0A7J9SL06</accession>
<dbReference type="EMBL" id="JACKXD010000005">
    <property type="protein sequence ID" value="MBB6647378.1"/>
    <property type="molecule type" value="Genomic_DNA"/>
</dbReference>
<organism evidence="1 2">
    <name type="scientific">Halobellus ruber</name>
    <dbReference type="NCBI Taxonomy" id="2761102"/>
    <lineage>
        <taxon>Archaea</taxon>
        <taxon>Methanobacteriati</taxon>
        <taxon>Methanobacteriota</taxon>
        <taxon>Stenosarchaea group</taxon>
        <taxon>Halobacteria</taxon>
        <taxon>Halobacteriales</taxon>
        <taxon>Haloferacaceae</taxon>
        <taxon>Halobellus</taxon>
    </lineage>
</organism>
<sequence length="183" mass="18832">MRDDAPARRRVLAAVAGIVAGATAGCAGGAGSGGDDRTTAGAVTDAAVTTGATSADGADLDLREANVVDVAVERDGDAYDFAVTLHHDDDGEEGYANWWQVERLDGGQLGRRDLLHAHSRQPFTRSETIEIPEGVDCVVVRGHDQTHGYGGRLAVVAPDSGAIRTVDQGPEPQSTDGEACPGG</sequence>
<name>A0A7J9SL06_9EURY</name>
<keyword evidence="2" id="KW-1185">Reference proteome</keyword>
<gene>
    <name evidence="1" type="ORF">H5V44_13975</name>
</gene>
<evidence type="ECO:0000313" key="1">
    <source>
        <dbReference type="EMBL" id="MBB6647378.1"/>
    </source>
</evidence>
<dbReference type="Proteomes" id="UP000546257">
    <property type="component" value="Unassembled WGS sequence"/>
</dbReference>
<dbReference type="AlphaFoldDB" id="A0A7J9SL06"/>
<proteinExistence type="predicted"/>
<dbReference type="InterPro" id="IPR006311">
    <property type="entry name" value="TAT_signal"/>
</dbReference>
<reference evidence="1 2" key="1">
    <citation type="submission" date="2020-08" db="EMBL/GenBank/DDBJ databases">
        <authorList>
            <person name="Seo M.-J."/>
        </authorList>
    </citation>
    <scope>NUCLEOTIDE SEQUENCE [LARGE SCALE GENOMIC DNA]</scope>
    <source>
        <strain evidence="1 2">MBLA0160</strain>
    </source>
</reference>
<dbReference type="PROSITE" id="PS51318">
    <property type="entry name" value="TAT"/>
    <property type="match status" value="1"/>
</dbReference>